<dbReference type="CDD" id="cd00412">
    <property type="entry name" value="pyrophosphatase"/>
    <property type="match status" value="1"/>
</dbReference>
<accession>A0A6P1GAS3</accession>
<feature type="binding site" evidence="5">
    <location>
        <position position="142"/>
    </location>
    <ligand>
        <name>substrate</name>
    </ligand>
</feature>
<dbReference type="InterPro" id="IPR008162">
    <property type="entry name" value="Pyrophosphatase"/>
</dbReference>
<dbReference type="EC" id="3.6.1.1" evidence="5"/>
<reference evidence="6 7" key="1">
    <citation type="journal article" date="2020" name="MBio">
        <title>Erratum for Teymournejad et al., 'Isolation and Molecular Analysis of a Novel Neorickettsia Species That Causes Potomac Horse Fever'.</title>
        <authorList>
            <person name="Teymournejad O."/>
            <person name="Lin M."/>
            <person name="Bekebrede H."/>
            <person name="Kamr A."/>
            <person name="Toribio R.E."/>
            <person name="Arroyo L.G."/>
            <person name="Baird J.D."/>
            <person name="Rikihisa Y."/>
        </authorList>
    </citation>
    <scope>NUCLEOTIDE SEQUENCE [LARGE SCALE GENOMIC DNA]</scope>
    <source>
        <strain evidence="6 7">Fin17</strain>
    </source>
</reference>
<keyword evidence="5" id="KW-0963">Cytoplasm</keyword>
<dbReference type="PANTHER" id="PTHR10286">
    <property type="entry name" value="INORGANIC PYROPHOSPHATASE"/>
    <property type="match status" value="1"/>
</dbReference>
<evidence type="ECO:0000256" key="3">
    <source>
        <dbReference type="ARBA" id="ARBA00022801"/>
    </source>
</evidence>
<comment type="function">
    <text evidence="5">Catalyzes the hydrolysis of inorganic pyrophosphate (PPi) forming two phosphate ions.</text>
</comment>
<dbReference type="GO" id="GO:0004427">
    <property type="term" value="F:inorganic diphosphate phosphatase activity"/>
    <property type="evidence" value="ECO:0007669"/>
    <property type="project" value="UniProtKB-UniRule"/>
</dbReference>
<feature type="binding site" evidence="5">
    <location>
        <position position="31"/>
    </location>
    <ligand>
        <name>substrate</name>
    </ligand>
</feature>
<dbReference type="GO" id="GO:0005737">
    <property type="term" value="C:cytoplasm"/>
    <property type="evidence" value="ECO:0007669"/>
    <property type="project" value="UniProtKB-SubCell"/>
</dbReference>
<dbReference type="AlphaFoldDB" id="A0A6P1GAS3"/>
<dbReference type="GO" id="GO:0006796">
    <property type="term" value="P:phosphate-containing compound metabolic process"/>
    <property type="evidence" value="ECO:0007669"/>
    <property type="project" value="InterPro"/>
</dbReference>
<feature type="binding site" evidence="5">
    <location>
        <position position="44"/>
    </location>
    <ligand>
        <name>substrate</name>
    </ligand>
</feature>
<organism evidence="6 7">
    <name type="scientific">Neorickettsia findlayensis</name>
    <dbReference type="NCBI Taxonomy" id="2686014"/>
    <lineage>
        <taxon>Bacteria</taxon>
        <taxon>Pseudomonadati</taxon>
        <taxon>Pseudomonadota</taxon>
        <taxon>Alphaproteobacteria</taxon>
        <taxon>Rickettsiales</taxon>
        <taxon>Anaplasmataceae</taxon>
        <taxon>Neorickettsia</taxon>
    </lineage>
</organism>
<dbReference type="Proteomes" id="UP000464912">
    <property type="component" value="Chromosome"/>
</dbReference>
<dbReference type="NCBIfam" id="NF002317">
    <property type="entry name" value="PRK01250.1"/>
    <property type="match status" value="1"/>
</dbReference>
<evidence type="ECO:0000313" key="6">
    <source>
        <dbReference type="EMBL" id="QHD65390.1"/>
    </source>
</evidence>
<feature type="binding site" evidence="5">
    <location>
        <position position="56"/>
    </location>
    <ligand>
        <name>substrate</name>
    </ligand>
</feature>
<comment type="subcellular location">
    <subcellularLocation>
        <location evidence="5">Cytoplasm</location>
    </subcellularLocation>
</comment>
<comment type="cofactor">
    <cofactor evidence="1 5">
        <name>Mg(2+)</name>
        <dbReference type="ChEBI" id="CHEBI:18420"/>
    </cofactor>
</comment>
<gene>
    <name evidence="5" type="primary">ppa</name>
    <name evidence="6" type="ORF">GP480_02985</name>
</gene>
<dbReference type="Pfam" id="PF00719">
    <property type="entry name" value="Pyrophosphatase"/>
    <property type="match status" value="1"/>
</dbReference>
<feature type="binding site" evidence="5">
    <location>
        <position position="103"/>
    </location>
    <ligand>
        <name>Mg(2+)</name>
        <dbReference type="ChEBI" id="CHEBI:18420"/>
        <label>1</label>
    </ligand>
</feature>
<evidence type="ECO:0000256" key="5">
    <source>
        <dbReference type="HAMAP-Rule" id="MF_00209"/>
    </source>
</evidence>
<name>A0A6P1GAS3_9RICK</name>
<feature type="binding site" evidence="5">
    <location>
        <position position="71"/>
    </location>
    <ligand>
        <name>Mg(2+)</name>
        <dbReference type="ChEBI" id="CHEBI:18420"/>
        <label>1</label>
    </ligand>
</feature>
<feature type="binding site" evidence="5">
    <location>
        <position position="71"/>
    </location>
    <ligand>
        <name>Mg(2+)</name>
        <dbReference type="ChEBI" id="CHEBI:18420"/>
        <label>2</label>
    </ligand>
</feature>
<dbReference type="HAMAP" id="MF_00209">
    <property type="entry name" value="Inorganic_PPase"/>
    <property type="match status" value="1"/>
</dbReference>
<proteinExistence type="inferred from homology"/>
<keyword evidence="7" id="KW-1185">Reference proteome</keyword>
<evidence type="ECO:0000256" key="2">
    <source>
        <dbReference type="ARBA" id="ARBA00022723"/>
    </source>
</evidence>
<dbReference type="RefSeq" id="WP_160095741.1">
    <property type="nucleotide sequence ID" value="NZ_CP047224.1"/>
</dbReference>
<dbReference type="EMBL" id="CP047224">
    <property type="protein sequence ID" value="QHD65390.1"/>
    <property type="molecule type" value="Genomic_DNA"/>
</dbReference>
<keyword evidence="2 5" id="KW-0479">Metal-binding</keyword>
<dbReference type="GO" id="GO:0000287">
    <property type="term" value="F:magnesium ion binding"/>
    <property type="evidence" value="ECO:0007669"/>
    <property type="project" value="UniProtKB-UniRule"/>
</dbReference>
<dbReference type="KEGG" id="nef:GP480_02985"/>
<evidence type="ECO:0000256" key="1">
    <source>
        <dbReference type="ARBA" id="ARBA00001946"/>
    </source>
</evidence>
<keyword evidence="3 5" id="KW-0378">Hydrolase</keyword>
<sequence length="172" mass="19442">MKCYSRVKQPENFPLEANVIVEIPAGSHGVKYEINEDGLICVDRFIPVSMNYPCNYAFIPNTLGGDGDPLDALVVTRSPLMPGSLIRVKVIGAFVMRDEKGEDEKLLTVPTSQIDPYYINFNEPGDFPNIFLDQIEHFFRHYKDLEKDKFVEVVGWINAEATHKAISKSCKT</sequence>
<dbReference type="InterPro" id="IPR036649">
    <property type="entry name" value="Pyrophosphatase_sf"/>
</dbReference>
<keyword evidence="4 5" id="KW-0460">Magnesium</keyword>
<dbReference type="PROSITE" id="PS00387">
    <property type="entry name" value="PPASE"/>
    <property type="match status" value="1"/>
</dbReference>
<comment type="similarity">
    <text evidence="5">Belongs to the PPase family.</text>
</comment>
<feature type="binding site" evidence="5">
    <location>
        <position position="66"/>
    </location>
    <ligand>
        <name>Mg(2+)</name>
        <dbReference type="ChEBI" id="CHEBI:18420"/>
        <label>1</label>
    </ligand>
</feature>
<evidence type="ECO:0000256" key="4">
    <source>
        <dbReference type="ARBA" id="ARBA00022842"/>
    </source>
</evidence>
<dbReference type="Gene3D" id="3.90.80.10">
    <property type="entry name" value="Inorganic pyrophosphatase"/>
    <property type="match status" value="1"/>
</dbReference>
<evidence type="ECO:0000313" key="7">
    <source>
        <dbReference type="Proteomes" id="UP000464912"/>
    </source>
</evidence>
<protein>
    <recommendedName>
        <fullName evidence="5">Inorganic pyrophosphatase</fullName>
        <ecNumber evidence="5">3.6.1.1</ecNumber>
    </recommendedName>
    <alternativeName>
        <fullName evidence="5">Pyrophosphate phospho-hydrolase</fullName>
        <shortName evidence="5">PPase</shortName>
    </alternativeName>
</protein>
<comment type="catalytic activity">
    <reaction evidence="5">
        <text>diphosphate + H2O = 2 phosphate + H(+)</text>
        <dbReference type="Rhea" id="RHEA:24576"/>
        <dbReference type="ChEBI" id="CHEBI:15377"/>
        <dbReference type="ChEBI" id="CHEBI:15378"/>
        <dbReference type="ChEBI" id="CHEBI:33019"/>
        <dbReference type="ChEBI" id="CHEBI:43474"/>
        <dbReference type="EC" id="3.6.1.1"/>
    </reaction>
</comment>
<reference evidence="6 7" key="2">
    <citation type="journal article" date="2020" name="MBio">
        <title>Isolation and Molecular Analysis of a Novel Neorickettsia Species That Causes Potomac Horse Fever.</title>
        <authorList>
            <person name="Teymournejad O."/>
            <person name="Lin M."/>
            <person name="Bekebrede H."/>
            <person name="Kamr A."/>
            <person name="Toribio R.E."/>
            <person name="Arroyo L.G."/>
            <person name="Baird J.D."/>
            <person name="Rikihisa Y."/>
        </authorList>
    </citation>
    <scope>NUCLEOTIDE SEQUENCE [LARGE SCALE GENOMIC DNA]</scope>
    <source>
        <strain evidence="6 7">Fin17</strain>
    </source>
</reference>
<comment type="subunit">
    <text evidence="5">Homohexamer.</text>
</comment>
<dbReference type="SUPFAM" id="SSF50324">
    <property type="entry name" value="Inorganic pyrophosphatase"/>
    <property type="match status" value="1"/>
</dbReference>